<dbReference type="SUPFAM" id="SSF53597">
    <property type="entry name" value="Dihydrofolate reductase-like"/>
    <property type="match status" value="1"/>
</dbReference>
<dbReference type="PROSITE" id="PS51747">
    <property type="entry name" value="CYT_DCMP_DEAMINASES_2"/>
    <property type="match status" value="1"/>
</dbReference>
<feature type="binding site" evidence="16">
    <location>
        <position position="183"/>
    </location>
    <ligand>
        <name>substrate</name>
    </ligand>
</feature>
<dbReference type="InterPro" id="IPR024072">
    <property type="entry name" value="DHFR-like_dom_sf"/>
</dbReference>
<dbReference type="PATRIC" id="fig|1423734.3.peg.1452"/>
<comment type="pathway">
    <text evidence="2 14">Cofactor biosynthesis; riboflavin biosynthesis; 5-amino-6-(D-ribitylamino)uracil from GTP: step 2/4.</text>
</comment>
<evidence type="ECO:0000313" key="20">
    <source>
        <dbReference type="Proteomes" id="UP000051236"/>
    </source>
</evidence>
<keyword evidence="11" id="KW-0511">Multifunctional enzyme</keyword>
<dbReference type="CDD" id="cd01284">
    <property type="entry name" value="Riboflavin_deaminase-reductase"/>
    <property type="match status" value="1"/>
</dbReference>
<dbReference type="SUPFAM" id="SSF53927">
    <property type="entry name" value="Cytidine deaminase-like"/>
    <property type="match status" value="1"/>
</dbReference>
<evidence type="ECO:0000256" key="1">
    <source>
        <dbReference type="ARBA" id="ARBA00002151"/>
    </source>
</evidence>
<dbReference type="InterPro" id="IPR050765">
    <property type="entry name" value="Riboflavin_Biosynth_HTPR"/>
</dbReference>
<comment type="function">
    <text evidence="1 14">Converts 2,5-diamino-6-(ribosylamino)-4(3h)-pyrimidinone 5'-phosphate into 5-amino-6-(ribosylamino)-2,4(1h,3h)-pyrimidinedione 5'-phosphate.</text>
</comment>
<comment type="catalytic activity">
    <reaction evidence="12 14">
        <text>5-amino-6-(5-phospho-D-ribitylamino)uracil + NADP(+) = 5-amino-6-(5-phospho-D-ribosylamino)uracil + NADPH + H(+)</text>
        <dbReference type="Rhea" id="RHEA:17845"/>
        <dbReference type="ChEBI" id="CHEBI:15378"/>
        <dbReference type="ChEBI" id="CHEBI:57783"/>
        <dbReference type="ChEBI" id="CHEBI:58349"/>
        <dbReference type="ChEBI" id="CHEBI:58421"/>
        <dbReference type="ChEBI" id="CHEBI:58453"/>
        <dbReference type="EC" id="1.1.1.193"/>
    </reaction>
</comment>
<evidence type="ECO:0000256" key="10">
    <source>
        <dbReference type="ARBA" id="ARBA00023002"/>
    </source>
</evidence>
<dbReference type="eggNOG" id="COG1985">
    <property type="taxonomic scope" value="Bacteria"/>
</dbReference>
<feature type="binding site" evidence="16">
    <location>
        <position position="283"/>
    </location>
    <ligand>
        <name>substrate</name>
    </ligand>
</feature>
<feature type="binding site" evidence="16">
    <location>
        <begin position="285"/>
        <end position="291"/>
    </location>
    <ligand>
        <name>NADP(+)</name>
        <dbReference type="ChEBI" id="CHEBI:58349"/>
    </ligand>
</feature>
<feature type="active site" description="Proton donor" evidence="15">
    <location>
        <position position="52"/>
    </location>
</feature>
<feature type="binding site" evidence="16">
    <location>
        <position position="153"/>
    </location>
    <ligand>
        <name>NADP(+)</name>
        <dbReference type="ChEBI" id="CHEBI:58349"/>
    </ligand>
</feature>
<keyword evidence="7 14" id="KW-0479">Metal-binding</keyword>
<keyword evidence="8 14" id="KW-0862">Zinc</keyword>
<dbReference type="GO" id="GO:0009231">
    <property type="term" value="P:riboflavin biosynthetic process"/>
    <property type="evidence" value="ECO:0007669"/>
    <property type="project" value="UniProtKB-UniPathway"/>
</dbReference>
<keyword evidence="9 14" id="KW-0521">NADP</keyword>
<evidence type="ECO:0000313" key="19">
    <source>
        <dbReference type="EMBL" id="KRM30874.1"/>
    </source>
</evidence>
<evidence type="ECO:0000256" key="8">
    <source>
        <dbReference type="ARBA" id="ARBA00022833"/>
    </source>
</evidence>
<dbReference type="GO" id="GO:0008703">
    <property type="term" value="F:5-amino-6-(5-phosphoribosylamino)uracil reductase activity"/>
    <property type="evidence" value="ECO:0007669"/>
    <property type="project" value="UniProtKB-EC"/>
</dbReference>
<keyword evidence="14" id="KW-0378">Hydrolase</keyword>
<dbReference type="PANTHER" id="PTHR38011:SF7">
    <property type="entry name" value="2,5-DIAMINO-6-RIBOSYLAMINO-4(3H)-PYRIMIDINONE 5'-PHOSPHATE REDUCTASE"/>
    <property type="match status" value="1"/>
</dbReference>
<feature type="binding site" evidence="16">
    <location>
        <position position="195"/>
    </location>
    <ligand>
        <name>NADP(+)</name>
        <dbReference type="ChEBI" id="CHEBI:58349"/>
    </ligand>
</feature>
<feature type="domain" description="CMP/dCMP-type deaminase" evidence="18">
    <location>
        <begin position="1"/>
        <end position="124"/>
    </location>
</feature>
<dbReference type="InterPro" id="IPR016193">
    <property type="entry name" value="Cytidine_deaminase-like"/>
</dbReference>
<comment type="pathway">
    <text evidence="3 14">Cofactor biosynthesis; riboflavin biosynthesis; 5-amino-6-(D-ribitylamino)uracil from GTP: step 3/4.</text>
</comment>
<comment type="similarity">
    <text evidence="5 14">In the C-terminal section; belongs to the HTP reductase family.</text>
</comment>
<dbReference type="EC" id="1.1.1.193" evidence="14"/>
<name>X0QT04_9LACO</name>
<organism evidence="19 20">
    <name type="scientific">Agrilactobacillus composti DSM 18527 = JCM 14202</name>
    <dbReference type="NCBI Taxonomy" id="1423734"/>
    <lineage>
        <taxon>Bacteria</taxon>
        <taxon>Bacillati</taxon>
        <taxon>Bacillota</taxon>
        <taxon>Bacilli</taxon>
        <taxon>Lactobacillales</taxon>
        <taxon>Lactobacillaceae</taxon>
        <taxon>Agrilactobacillus</taxon>
    </lineage>
</organism>
<dbReference type="InterPro" id="IPR002125">
    <property type="entry name" value="CMP_dCMP_dom"/>
</dbReference>
<comment type="similarity">
    <text evidence="4 14">In the N-terminal section; belongs to the cytidine and deoxycytidylate deaminase family.</text>
</comment>
<keyword evidence="10 14" id="KW-0560">Oxidoreductase</keyword>
<protein>
    <recommendedName>
        <fullName evidence="14">Riboflavin biosynthesis protein RibD</fullName>
    </recommendedName>
    <domain>
        <recommendedName>
            <fullName evidence="14">Diaminohydroxyphosphoribosylaminopyrimidine deaminase</fullName>
            <shortName evidence="14">DRAP deaminase</shortName>
            <ecNumber evidence="14">3.5.4.26</ecNumber>
        </recommendedName>
        <alternativeName>
            <fullName evidence="14">Riboflavin-specific deaminase</fullName>
        </alternativeName>
    </domain>
    <domain>
        <recommendedName>
            <fullName evidence="14">5-amino-6-(5-phosphoribosylamino)uracil reductase</fullName>
            <ecNumber evidence="14">1.1.1.193</ecNumber>
        </recommendedName>
        <alternativeName>
            <fullName evidence="14">HTP reductase</fullName>
        </alternativeName>
    </domain>
</protein>
<feature type="binding site" evidence="16">
    <location>
        <position position="203"/>
    </location>
    <ligand>
        <name>substrate</name>
    </ligand>
</feature>
<evidence type="ECO:0000256" key="9">
    <source>
        <dbReference type="ARBA" id="ARBA00022857"/>
    </source>
</evidence>
<accession>X0QT04</accession>
<dbReference type="UniPathway" id="UPA00275">
    <property type="reaction ID" value="UER00401"/>
</dbReference>
<comment type="catalytic activity">
    <reaction evidence="13 14">
        <text>2,5-diamino-6-hydroxy-4-(5-phosphoribosylamino)-pyrimidine + H2O + H(+) = 5-amino-6-(5-phospho-D-ribosylamino)uracil + NH4(+)</text>
        <dbReference type="Rhea" id="RHEA:21868"/>
        <dbReference type="ChEBI" id="CHEBI:15377"/>
        <dbReference type="ChEBI" id="CHEBI:15378"/>
        <dbReference type="ChEBI" id="CHEBI:28938"/>
        <dbReference type="ChEBI" id="CHEBI:58453"/>
        <dbReference type="ChEBI" id="CHEBI:58614"/>
        <dbReference type="EC" id="3.5.4.26"/>
    </reaction>
</comment>
<dbReference type="GO" id="GO:0008835">
    <property type="term" value="F:diaminohydroxyphosphoribosylaminopyrimidine deaminase activity"/>
    <property type="evidence" value="ECO:0007669"/>
    <property type="project" value="UniProtKB-EC"/>
</dbReference>
<dbReference type="EC" id="3.5.4.26" evidence="14"/>
<dbReference type="Pfam" id="PF01872">
    <property type="entry name" value="RibD_C"/>
    <property type="match status" value="1"/>
</dbReference>
<feature type="binding site" evidence="16">
    <location>
        <position position="206"/>
    </location>
    <ligand>
        <name>substrate</name>
    </ligand>
</feature>
<dbReference type="Pfam" id="PF00383">
    <property type="entry name" value="dCMP_cyt_deam_1"/>
    <property type="match status" value="1"/>
</dbReference>
<keyword evidence="6 14" id="KW-0686">Riboflavin biosynthesis</keyword>
<dbReference type="Gene3D" id="3.40.430.10">
    <property type="entry name" value="Dihydrofolate Reductase, subunit A"/>
    <property type="match status" value="1"/>
</dbReference>
<evidence type="ECO:0000256" key="11">
    <source>
        <dbReference type="ARBA" id="ARBA00023268"/>
    </source>
</evidence>
<dbReference type="RefSeq" id="WP_200868878.1">
    <property type="nucleotide sequence ID" value="NZ_AZGA01000087.1"/>
</dbReference>
<evidence type="ECO:0000256" key="5">
    <source>
        <dbReference type="ARBA" id="ARBA00007417"/>
    </source>
</evidence>
<dbReference type="InterPro" id="IPR002734">
    <property type="entry name" value="RibDG_C"/>
</dbReference>
<sequence length="348" mass="38279">MTDFEYMALAYQQAAKGQGLTWTNPCVGAILVKQGHLLAMGYHHSFGQPHAEVDALQHLADPKAAKGATMYVTLEPCSHFGKTPPCAKKLVAVGIKRVVIGQQDPNPLVSGKGIAILKAAGIQVTVLQYPDQLNTTYHFFYRHQRPLITLKYAMSLDGKINGAPNQRTILTGQAAYQDSQQLRAAHQAILIGENTLTVDNPALTVRHVKTAHPPIRIILVRQADTLSHDLQLFQTKIPIWLLASQPSRQDWPDHVSVFQDDHWTPQAIMAFLYRQGVQSLLVEGGSQIQAAFTAANLNDCLVVYLAPLMLGGGGLPAVFGTSQTQHTPFQITTRQLDSDIRIDARRNF</sequence>
<dbReference type="Gene3D" id="3.40.140.10">
    <property type="entry name" value="Cytidine Deaminase, domain 2"/>
    <property type="match status" value="1"/>
</dbReference>
<comment type="caution">
    <text evidence="19">The sequence shown here is derived from an EMBL/GenBank/DDBJ whole genome shotgun (WGS) entry which is preliminary data.</text>
</comment>
<evidence type="ECO:0000256" key="7">
    <source>
        <dbReference type="ARBA" id="ARBA00022723"/>
    </source>
</evidence>
<dbReference type="GO" id="GO:0008270">
    <property type="term" value="F:zinc ion binding"/>
    <property type="evidence" value="ECO:0007669"/>
    <property type="project" value="InterPro"/>
</dbReference>
<proteinExistence type="inferred from homology"/>
<evidence type="ECO:0000256" key="6">
    <source>
        <dbReference type="ARBA" id="ARBA00022619"/>
    </source>
</evidence>
<evidence type="ECO:0000256" key="12">
    <source>
        <dbReference type="ARBA" id="ARBA00049861"/>
    </source>
</evidence>
<dbReference type="EMBL" id="AZGA01000087">
    <property type="protein sequence ID" value="KRM30874.1"/>
    <property type="molecule type" value="Genomic_DNA"/>
</dbReference>
<feature type="binding site" evidence="17">
    <location>
        <position position="77"/>
    </location>
    <ligand>
        <name>Zn(2+)</name>
        <dbReference type="ChEBI" id="CHEBI:29105"/>
        <note>catalytic</note>
    </ligand>
</feature>
<gene>
    <name evidence="19" type="ORF">FC83_GL001435</name>
</gene>
<evidence type="ECO:0000256" key="2">
    <source>
        <dbReference type="ARBA" id="ARBA00004882"/>
    </source>
</evidence>
<dbReference type="InterPro" id="IPR016192">
    <property type="entry name" value="APOBEC/CMP_deaminase_Zn-bd"/>
</dbReference>
<evidence type="ECO:0000256" key="14">
    <source>
        <dbReference type="PIRNR" id="PIRNR006769"/>
    </source>
</evidence>
<dbReference type="eggNOG" id="COG0117">
    <property type="taxonomic scope" value="Bacteria"/>
</dbReference>
<dbReference type="STRING" id="1423734.FC83_GL001435"/>
<evidence type="ECO:0000256" key="4">
    <source>
        <dbReference type="ARBA" id="ARBA00005259"/>
    </source>
</evidence>
<dbReference type="InterPro" id="IPR004794">
    <property type="entry name" value="Eubact_RibD"/>
</dbReference>
<evidence type="ECO:0000256" key="13">
    <source>
        <dbReference type="ARBA" id="ARBA00049886"/>
    </source>
</evidence>
<evidence type="ECO:0000256" key="15">
    <source>
        <dbReference type="PIRSR" id="PIRSR006769-1"/>
    </source>
</evidence>
<reference evidence="19 20" key="1">
    <citation type="journal article" date="2015" name="Genome Announc.">
        <title>Expanding the biotechnology potential of lactobacilli through comparative genomics of 213 strains and associated genera.</title>
        <authorList>
            <person name="Sun Z."/>
            <person name="Harris H.M."/>
            <person name="McCann A."/>
            <person name="Guo C."/>
            <person name="Argimon S."/>
            <person name="Zhang W."/>
            <person name="Yang X."/>
            <person name="Jeffery I.B."/>
            <person name="Cooney J.C."/>
            <person name="Kagawa T.F."/>
            <person name="Liu W."/>
            <person name="Song Y."/>
            <person name="Salvetti E."/>
            <person name="Wrobel A."/>
            <person name="Rasinkangas P."/>
            <person name="Parkhill J."/>
            <person name="Rea M.C."/>
            <person name="O'Sullivan O."/>
            <person name="Ritari J."/>
            <person name="Douillard F.P."/>
            <person name="Paul Ross R."/>
            <person name="Yang R."/>
            <person name="Briner A.E."/>
            <person name="Felis G.E."/>
            <person name="de Vos W.M."/>
            <person name="Barrangou R."/>
            <person name="Klaenhammer T.R."/>
            <person name="Caufield P.W."/>
            <person name="Cui Y."/>
            <person name="Zhang H."/>
            <person name="O'Toole P.W."/>
        </authorList>
    </citation>
    <scope>NUCLEOTIDE SEQUENCE [LARGE SCALE GENOMIC DNA]</scope>
    <source>
        <strain evidence="19 20">DSM 18527</strain>
    </source>
</reference>
<evidence type="ECO:0000259" key="18">
    <source>
        <dbReference type="PROSITE" id="PS51747"/>
    </source>
</evidence>
<evidence type="ECO:0000256" key="16">
    <source>
        <dbReference type="PIRSR" id="PIRSR006769-2"/>
    </source>
</evidence>
<evidence type="ECO:0000256" key="17">
    <source>
        <dbReference type="PIRSR" id="PIRSR006769-3"/>
    </source>
</evidence>
<dbReference type="PANTHER" id="PTHR38011">
    <property type="entry name" value="DIHYDROFOLATE REDUCTASE FAMILY PROTEIN (AFU_ORTHOLOGUE AFUA_8G06820)"/>
    <property type="match status" value="1"/>
</dbReference>
<evidence type="ECO:0000256" key="3">
    <source>
        <dbReference type="ARBA" id="ARBA00004910"/>
    </source>
</evidence>
<dbReference type="NCBIfam" id="TIGR00326">
    <property type="entry name" value="eubact_ribD"/>
    <property type="match status" value="1"/>
</dbReference>
<feature type="binding site" evidence="17">
    <location>
        <position position="86"/>
    </location>
    <ligand>
        <name>Zn(2+)</name>
        <dbReference type="ChEBI" id="CHEBI:29105"/>
        <note>catalytic</note>
    </ligand>
</feature>
<dbReference type="PIRSF" id="PIRSF006769">
    <property type="entry name" value="RibD"/>
    <property type="match status" value="1"/>
</dbReference>
<comment type="cofactor">
    <cofactor evidence="14 17">
        <name>Zn(2+)</name>
        <dbReference type="ChEBI" id="CHEBI:29105"/>
    </cofactor>
    <text evidence="14 17">Binds 1 zinc ion.</text>
</comment>
<feature type="binding site" evidence="17">
    <location>
        <position position="50"/>
    </location>
    <ligand>
        <name>Zn(2+)</name>
        <dbReference type="ChEBI" id="CHEBI:29105"/>
        <note>catalytic</note>
    </ligand>
</feature>
<dbReference type="Proteomes" id="UP000051236">
    <property type="component" value="Unassembled WGS sequence"/>
</dbReference>
<dbReference type="PROSITE" id="PS00903">
    <property type="entry name" value="CYT_DCMP_DEAMINASES_1"/>
    <property type="match status" value="1"/>
</dbReference>
<keyword evidence="20" id="KW-1185">Reference proteome</keyword>
<feature type="binding site" evidence="16">
    <location>
        <position position="199"/>
    </location>
    <ligand>
        <name>NADP(+)</name>
        <dbReference type="ChEBI" id="CHEBI:58349"/>
    </ligand>
</feature>
<dbReference type="AlphaFoldDB" id="X0QT04"/>